<evidence type="ECO:0000313" key="3">
    <source>
        <dbReference type="EMBL" id="GFQ00060.1"/>
    </source>
</evidence>
<dbReference type="PRINTS" id="PR00332">
    <property type="entry name" value="HISTRIAD"/>
</dbReference>
<proteinExistence type="predicted"/>
<sequence>MTARDSAIRLSFSAEVQLQRRQTLLGLNRTEYVTGAGLDQWERNDPVPGPKLVDGLRFGMGSCFICTTQEVCVVGRGQVEALKCELSFAALARIWRKLTGVLSSLCIFPLLTEHILRTWAHMFICTEIGFCSMLSTSWNGVSVYPIPAALYLVKNLLQDKIFKLLSSSSFSQTAMAFEKEAALAAVPSDSPTIFDKILNKQIPANIVYEDNKVLAFRDIEPQTPTHILLIPKVKDGLTGISNAEVRHCEILGHLLYTTKLVAKQEGLDDGFRLVINDGPNG</sequence>
<dbReference type="GO" id="GO:0047627">
    <property type="term" value="F:adenylylsulfatase activity"/>
    <property type="evidence" value="ECO:0007669"/>
    <property type="project" value="UniProtKB-ARBA"/>
</dbReference>
<name>A0A830CM73_9LAMI</name>
<dbReference type="InterPro" id="IPR036265">
    <property type="entry name" value="HIT-like_sf"/>
</dbReference>
<dbReference type="Pfam" id="PF01230">
    <property type="entry name" value="HIT"/>
    <property type="match status" value="1"/>
</dbReference>
<accession>A0A830CM73</accession>
<organism evidence="3 4">
    <name type="scientific">Phtheirospermum japonicum</name>
    <dbReference type="NCBI Taxonomy" id="374723"/>
    <lineage>
        <taxon>Eukaryota</taxon>
        <taxon>Viridiplantae</taxon>
        <taxon>Streptophyta</taxon>
        <taxon>Embryophyta</taxon>
        <taxon>Tracheophyta</taxon>
        <taxon>Spermatophyta</taxon>
        <taxon>Magnoliopsida</taxon>
        <taxon>eudicotyledons</taxon>
        <taxon>Gunneridae</taxon>
        <taxon>Pentapetalae</taxon>
        <taxon>asterids</taxon>
        <taxon>lamiids</taxon>
        <taxon>Lamiales</taxon>
        <taxon>Orobanchaceae</taxon>
        <taxon>Orobanchaceae incertae sedis</taxon>
        <taxon>Phtheirospermum</taxon>
    </lineage>
</organism>
<gene>
    <name evidence="3" type="ORF">PHJA_002150000</name>
</gene>
<dbReference type="SUPFAM" id="SSF54197">
    <property type="entry name" value="HIT-like"/>
    <property type="match status" value="1"/>
</dbReference>
<comment type="caution">
    <text evidence="1">Lacks conserved residue(s) required for the propagation of feature annotation.</text>
</comment>
<protein>
    <submittedName>
        <fullName evidence="3">14 kDa zinc-binding protein</fullName>
    </submittedName>
</protein>
<dbReference type="Proteomes" id="UP000653305">
    <property type="component" value="Unassembled WGS sequence"/>
</dbReference>
<dbReference type="InterPro" id="IPR011146">
    <property type="entry name" value="HIT-like"/>
</dbReference>
<dbReference type="PROSITE" id="PS51084">
    <property type="entry name" value="HIT_2"/>
    <property type="match status" value="1"/>
</dbReference>
<evidence type="ECO:0000313" key="4">
    <source>
        <dbReference type="Proteomes" id="UP000653305"/>
    </source>
</evidence>
<evidence type="ECO:0000256" key="1">
    <source>
        <dbReference type="PROSITE-ProRule" id="PRU00464"/>
    </source>
</evidence>
<dbReference type="OrthoDB" id="672793at2759"/>
<keyword evidence="4" id="KW-1185">Reference proteome</keyword>
<comment type="caution">
    <text evidence="3">The sequence shown here is derived from an EMBL/GenBank/DDBJ whole genome shotgun (WGS) entry which is preliminary data.</text>
</comment>
<dbReference type="InterPro" id="IPR001310">
    <property type="entry name" value="Histidine_triad_HIT"/>
</dbReference>
<evidence type="ECO:0000259" key="2">
    <source>
        <dbReference type="PROSITE" id="PS51084"/>
    </source>
</evidence>
<dbReference type="AlphaFoldDB" id="A0A830CM73"/>
<feature type="domain" description="HIT" evidence="2">
    <location>
        <begin position="193"/>
        <end position="281"/>
    </location>
</feature>
<dbReference type="PANTHER" id="PTHR23089">
    <property type="entry name" value="HISTIDINE TRIAD HIT PROTEIN"/>
    <property type="match status" value="1"/>
</dbReference>
<dbReference type="EMBL" id="BMAC01000606">
    <property type="protein sequence ID" value="GFQ00060.1"/>
    <property type="molecule type" value="Genomic_DNA"/>
</dbReference>
<reference evidence="3" key="1">
    <citation type="submission" date="2020-07" db="EMBL/GenBank/DDBJ databases">
        <title>Ethylene signaling mediates host invasion by parasitic plants.</title>
        <authorList>
            <person name="Yoshida S."/>
        </authorList>
    </citation>
    <scope>NUCLEOTIDE SEQUENCE</scope>
    <source>
        <strain evidence="3">Okayama</strain>
    </source>
</reference>
<dbReference type="Gene3D" id="3.30.428.10">
    <property type="entry name" value="HIT-like"/>
    <property type="match status" value="1"/>
</dbReference>